<feature type="transmembrane region" description="Helical" evidence="1">
    <location>
        <begin position="95"/>
        <end position="116"/>
    </location>
</feature>
<sequence>MINLDLLRIVEIFKEDVIRNIIFISIIAVILTIISIHCFSWDEGFSDNVRYILSALLQTQAGMIGIIVSITIIAIQMVSQQYSTRIGHIILNKTFWAFILSYLISMGYEVFALGFLPVKKDIVIGSFTIPYNFLIYLVFFFAYFDFFNCNPIYKKHNLQFKT</sequence>
<dbReference type="KEGG" id="mesg:MLAUSG7_0832"/>
<dbReference type="AlphaFoldDB" id="A0A8D6PU79"/>
<keyword evidence="1" id="KW-1133">Transmembrane helix</keyword>
<evidence type="ECO:0000313" key="2">
    <source>
        <dbReference type="EMBL" id="CAB3288653.1"/>
    </source>
</evidence>
<protein>
    <submittedName>
        <fullName evidence="2">Uncharacterized protein</fullName>
    </submittedName>
</protein>
<feature type="transmembrane region" description="Helical" evidence="1">
    <location>
        <begin position="122"/>
        <end position="144"/>
    </location>
</feature>
<accession>A0A8D6PU79</accession>
<feature type="transmembrane region" description="Helical" evidence="1">
    <location>
        <begin position="21"/>
        <end position="39"/>
    </location>
</feature>
<organism evidence="2 3">
    <name type="scientific">Methanocaldococcus lauensis</name>
    <dbReference type="NCBI Taxonomy" id="2546128"/>
    <lineage>
        <taxon>Archaea</taxon>
        <taxon>Methanobacteriati</taxon>
        <taxon>Methanobacteriota</taxon>
        <taxon>Methanomada group</taxon>
        <taxon>Methanococci</taxon>
        <taxon>Methanococcales</taxon>
        <taxon>Methanocaldococcaceae</taxon>
        <taxon>Methanocaldococcus</taxon>
    </lineage>
</organism>
<gene>
    <name evidence="2" type="ORF">MLAUSG7_0832</name>
</gene>
<dbReference type="Proteomes" id="UP000679213">
    <property type="component" value="Chromosome I"/>
</dbReference>
<proteinExistence type="predicted"/>
<keyword evidence="1" id="KW-0472">Membrane</keyword>
<keyword evidence="3" id="KW-1185">Reference proteome</keyword>
<reference evidence="2 3" key="1">
    <citation type="submission" date="2020-04" db="EMBL/GenBank/DDBJ databases">
        <authorList>
            <consortium name="Genoscope - CEA"/>
            <person name="William W."/>
        </authorList>
    </citation>
    <scope>NUCLEOTIDE SEQUENCE [LARGE SCALE GENOMIC DNA]</scope>
    <source>
        <strain evidence="2 3">SG7</strain>
    </source>
</reference>
<evidence type="ECO:0000256" key="1">
    <source>
        <dbReference type="SAM" id="Phobius"/>
    </source>
</evidence>
<name>A0A8D6PU79_9EURY</name>
<evidence type="ECO:0000313" key="3">
    <source>
        <dbReference type="Proteomes" id="UP000679213"/>
    </source>
</evidence>
<keyword evidence="1" id="KW-0812">Transmembrane</keyword>
<feature type="transmembrane region" description="Helical" evidence="1">
    <location>
        <begin position="51"/>
        <end position="75"/>
    </location>
</feature>
<dbReference type="EMBL" id="LR792632">
    <property type="protein sequence ID" value="CAB3288653.1"/>
    <property type="molecule type" value="Genomic_DNA"/>
</dbReference>